<dbReference type="PANTHER" id="PTHR36507:SF1">
    <property type="entry name" value="BLL1555 PROTEIN"/>
    <property type="match status" value="1"/>
</dbReference>
<gene>
    <name evidence="2" type="ORF">NARC_60137</name>
</gene>
<organism evidence="2 3">
    <name type="scientific">Candidatus Nitrosocosmicus arcticus</name>
    <dbReference type="NCBI Taxonomy" id="2035267"/>
    <lineage>
        <taxon>Archaea</taxon>
        <taxon>Nitrososphaerota</taxon>
        <taxon>Nitrososphaeria</taxon>
        <taxon>Nitrososphaerales</taxon>
        <taxon>Nitrososphaeraceae</taxon>
        <taxon>Candidatus Nitrosocosmicus</taxon>
    </lineage>
</organism>
<dbReference type="PANTHER" id="PTHR36507">
    <property type="entry name" value="BLL1555 PROTEIN"/>
    <property type="match status" value="1"/>
</dbReference>
<dbReference type="InterPro" id="IPR008972">
    <property type="entry name" value="Cupredoxin"/>
</dbReference>
<feature type="compositionally biased region" description="Polar residues" evidence="1">
    <location>
        <begin position="136"/>
        <end position="148"/>
    </location>
</feature>
<dbReference type="AlphaFoldDB" id="A0A557SVX1"/>
<comment type="caution">
    <text evidence="2">The sequence shown here is derived from an EMBL/GenBank/DDBJ whole genome shotgun (WGS) entry which is preliminary data.</text>
</comment>
<dbReference type="Proteomes" id="UP000315289">
    <property type="component" value="Unassembled WGS sequence"/>
</dbReference>
<keyword evidence="3" id="KW-1185">Reference proteome</keyword>
<accession>A0A557SVX1</accession>
<protein>
    <recommendedName>
        <fullName evidence="4">Blue (type 1) copper domain-containing protein</fullName>
    </recommendedName>
</protein>
<evidence type="ECO:0008006" key="4">
    <source>
        <dbReference type="Google" id="ProtNLM"/>
    </source>
</evidence>
<proteinExistence type="predicted"/>
<dbReference type="EMBL" id="VOAH01000006">
    <property type="protein sequence ID" value="TVP40750.1"/>
    <property type="molecule type" value="Genomic_DNA"/>
</dbReference>
<evidence type="ECO:0000256" key="1">
    <source>
        <dbReference type="SAM" id="MobiDB-lite"/>
    </source>
</evidence>
<dbReference type="Gene3D" id="2.60.40.420">
    <property type="entry name" value="Cupredoxins - blue copper proteins"/>
    <property type="match status" value="1"/>
</dbReference>
<evidence type="ECO:0000313" key="2">
    <source>
        <dbReference type="EMBL" id="TVP40750.1"/>
    </source>
</evidence>
<reference evidence="2 3" key="1">
    <citation type="journal article" date="2019" name="Front. Microbiol.">
        <title>Ammonia Oxidation by the Arctic Terrestrial Thaumarchaeote Candidatus Nitrosocosmicus arcticus Is Stimulated by Increasing Temperatures.</title>
        <authorList>
            <person name="Alves R.J.E."/>
            <person name="Kerou M."/>
            <person name="Zappe A."/>
            <person name="Bittner R."/>
            <person name="Abby S.S."/>
            <person name="Schmidt H.A."/>
            <person name="Pfeifer K."/>
            <person name="Schleper C."/>
        </authorList>
    </citation>
    <scope>NUCLEOTIDE SEQUENCE [LARGE SCALE GENOMIC DNA]</scope>
    <source>
        <strain evidence="2 3">Kfb</strain>
    </source>
</reference>
<evidence type="ECO:0000313" key="3">
    <source>
        <dbReference type="Proteomes" id="UP000315289"/>
    </source>
</evidence>
<sequence>MRRIILLFILFLLPILNYYGLGWSSQDSNFAITINPGAPNNDSQNPMAPTNVTVSEGTTIIWLNDDSAPHLLVSGTPDQGPSNIFYGDYFGAGESYNITIGNAGVYNYYDPAWSHISGQITVVPNNDTDLEDNDSGFLNQTNSGGTTK</sequence>
<name>A0A557SVX1_9ARCH</name>
<feature type="region of interest" description="Disordered" evidence="1">
    <location>
        <begin position="127"/>
        <end position="148"/>
    </location>
</feature>
<dbReference type="SUPFAM" id="SSF49503">
    <property type="entry name" value="Cupredoxins"/>
    <property type="match status" value="1"/>
</dbReference>
<dbReference type="InterPro" id="IPR052721">
    <property type="entry name" value="ET_Amicyanin"/>
</dbReference>